<dbReference type="Proteomes" id="UP001209540">
    <property type="component" value="Unassembled WGS sequence"/>
</dbReference>
<protein>
    <recommendedName>
        <fullName evidence="4">Transposase domain-containing protein</fullName>
    </recommendedName>
</protein>
<accession>A0AAD5KCB9</accession>
<comment type="caution">
    <text evidence="2">The sequence shown here is derived from an EMBL/GenBank/DDBJ whole genome shotgun (WGS) entry which is preliminary data.</text>
</comment>
<sequence length="1013" mass="117571">MTRNEEESITIDKSNIFCPWKRECGKPNRFSTVFQYEQHHRHCHTDKSMPRFNVISEQDRNHDPTSWSNDQDFYDYIPDDQSDHETYTRSSHNTETEAIIHEATSETTNQNVFQKGTLFHHVGAYPKHILDINNNWKLEPVGVAPKFTCDESIDPNLCRGSMNELERDLAAWRFQNKISGNAYTSLVELINKGLLKAKLSSEEYRTTTTTFDGLKKRVDGEANESIKMPFTNKQISVEDLPDISNDLKEEIATTVDEIHFSYRDIKDLCQLYFRILFSGTERAFLDIDSGEYWEELQVFKQFHLLFFLISGKECNRKINTSMTQIRFPGNVILAVMLASDQTIICGNGRHKAWPLYIKLGNVPMEYRNSDKYHATRVLAYLPTIDCKNGLNPPSWLPAFRVAVFHYCLSLILEPLKQEGPSIQPYLMKGPYNKMYPVVISLFCYIADLPEQRMIAIVKNGQTQYSCPRCLVPTANFHLPCICSNNSNNGLIIRSKYFMQSLYEHGKKMIAEGKSTTQFCKEFSTCIIQNAFWDVPLFDEPCKFLVVDCLHQLGGLYKHLIECTEKMIKDLPDGNSKLKLINKREHQLFPHISNRDYLKILLACVHDFIQQQAVLCLRKFADAFHLATKNFHTESTLKELEITLQEYHKLCPIFESFSPSNMRFPKHHMVWKYKEDIQKFGVVSGYSTCQSEHQHRIDTKAPAKRINFHKYKMTRQMGSYVYFRDLIFDQYWATVTTIPAFKDIMYPSIKPTVTSRHLCSALERGKSMPFSYIEGLEEYNNYPSLIPLIRCCLHTVAKGPDVRCSFGNMPLLVDYNLTLVNRQVITFLQLVIEEYKFKSSEVLKSKVSILMTNTSKEFFMLIQIFKAAHVKPKSTDEYHLPESIDLCLIERYIESNQSHPTRFRVFDGASEARVYERYEIRPVNHIISPVHIMPDFLTAYDNDVVTGSFEQYFENYDTDPTLHTKGTVRGLDESELKTWDITSTNDDIENELESKYDYSDDGYEDEDDGGSFDL</sequence>
<evidence type="ECO:0000313" key="3">
    <source>
        <dbReference type="Proteomes" id="UP001209540"/>
    </source>
</evidence>
<dbReference type="Pfam" id="PF18759">
    <property type="entry name" value="Plavaka"/>
    <property type="match status" value="1"/>
</dbReference>
<keyword evidence="3" id="KW-1185">Reference proteome</keyword>
<proteinExistence type="predicted"/>
<feature type="region of interest" description="Disordered" evidence="1">
    <location>
        <begin position="989"/>
        <end position="1013"/>
    </location>
</feature>
<evidence type="ECO:0000256" key="1">
    <source>
        <dbReference type="SAM" id="MobiDB-lite"/>
    </source>
</evidence>
<feature type="compositionally biased region" description="Acidic residues" evidence="1">
    <location>
        <begin position="998"/>
        <end position="1013"/>
    </location>
</feature>
<dbReference type="InterPro" id="IPR041078">
    <property type="entry name" value="Plavaka"/>
</dbReference>
<evidence type="ECO:0008006" key="4">
    <source>
        <dbReference type="Google" id="ProtNLM"/>
    </source>
</evidence>
<name>A0AAD5KCB9_9FUNG</name>
<gene>
    <name evidence="2" type="ORF">BDA99DRAFT_535897</name>
</gene>
<dbReference type="AlphaFoldDB" id="A0AAD5KCB9"/>
<reference evidence="2" key="2">
    <citation type="submission" date="2023-02" db="EMBL/GenBank/DDBJ databases">
        <authorList>
            <consortium name="DOE Joint Genome Institute"/>
            <person name="Mondo S.J."/>
            <person name="Chang Y."/>
            <person name="Wang Y."/>
            <person name="Ahrendt S."/>
            <person name="Andreopoulos W."/>
            <person name="Barry K."/>
            <person name="Beard J."/>
            <person name="Benny G.L."/>
            <person name="Blankenship S."/>
            <person name="Bonito G."/>
            <person name="Cuomo C."/>
            <person name="Desiro A."/>
            <person name="Gervers K.A."/>
            <person name="Hundley H."/>
            <person name="Kuo A."/>
            <person name="LaButti K."/>
            <person name="Lang B.F."/>
            <person name="Lipzen A."/>
            <person name="O'Donnell K."/>
            <person name="Pangilinan J."/>
            <person name="Reynolds N."/>
            <person name="Sandor L."/>
            <person name="Smith M.W."/>
            <person name="Tsang A."/>
            <person name="Grigoriev I.V."/>
            <person name="Stajich J.E."/>
            <person name="Spatafora J.W."/>
        </authorList>
    </citation>
    <scope>NUCLEOTIDE SEQUENCE</scope>
    <source>
        <strain evidence="2">RSA 2281</strain>
    </source>
</reference>
<reference evidence="2" key="1">
    <citation type="journal article" date="2022" name="IScience">
        <title>Evolution of zygomycete secretomes and the origins of terrestrial fungal ecologies.</title>
        <authorList>
            <person name="Chang Y."/>
            <person name="Wang Y."/>
            <person name="Mondo S."/>
            <person name="Ahrendt S."/>
            <person name="Andreopoulos W."/>
            <person name="Barry K."/>
            <person name="Beard J."/>
            <person name="Benny G.L."/>
            <person name="Blankenship S."/>
            <person name="Bonito G."/>
            <person name="Cuomo C."/>
            <person name="Desiro A."/>
            <person name="Gervers K.A."/>
            <person name="Hundley H."/>
            <person name="Kuo A."/>
            <person name="LaButti K."/>
            <person name="Lang B.F."/>
            <person name="Lipzen A."/>
            <person name="O'Donnell K."/>
            <person name="Pangilinan J."/>
            <person name="Reynolds N."/>
            <person name="Sandor L."/>
            <person name="Smith M.E."/>
            <person name="Tsang A."/>
            <person name="Grigoriev I.V."/>
            <person name="Stajich J.E."/>
            <person name="Spatafora J.W."/>
        </authorList>
    </citation>
    <scope>NUCLEOTIDE SEQUENCE</scope>
    <source>
        <strain evidence="2">RSA 2281</strain>
    </source>
</reference>
<dbReference type="EMBL" id="JAIXMP010000010">
    <property type="protein sequence ID" value="KAI9266463.1"/>
    <property type="molecule type" value="Genomic_DNA"/>
</dbReference>
<organism evidence="2 3">
    <name type="scientific">Phascolomyces articulosus</name>
    <dbReference type="NCBI Taxonomy" id="60185"/>
    <lineage>
        <taxon>Eukaryota</taxon>
        <taxon>Fungi</taxon>
        <taxon>Fungi incertae sedis</taxon>
        <taxon>Mucoromycota</taxon>
        <taxon>Mucoromycotina</taxon>
        <taxon>Mucoromycetes</taxon>
        <taxon>Mucorales</taxon>
        <taxon>Lichtheimiaceae</taxon>
        <taxon>Phascolomyces</taxon>
    </lineage>
</organism>
<evidence type="ECO:0000313" key="2">
    <source>
        <dbReference type="EMBL" id="KAI9266463.1"/>
    </source>
</evidence>